<dbReference type="Pfam" id="PF01926">
    <property type="entry name" value="MMR_HSR1"/>
    <property type="match status" value="1"/>
</dbReference>
<dbReference type="AlphaFoldDB" id="A0A081AVC3"/>
<dbReference type="InterPro" id="IPR027417">
    <property type="entry name" value="P-loop_NTPase"/>
</dbReference>
<proteinExistence type="predicted"/>
<dbReference type="Proteomes" id="UP000028582">
    <property type="component" value="Unassembled WGS sequence"/>
</dbReference>
<evidence type="ECO:0000259" key="2">
    <source>
        <dbReference type="Pfam" id="PF01926"/>
    </source>
</evidence>
<name>A0A081AVC3_PHYNI</name>
<evidence type="ECO:0000256" key="1">
    <source>
        <dbReference type="SAM" id="Coils"/>
    </source>
</evidence>
<feature type="domain" description="G" evidence="2">
    <location>
        <begin position="7"/>
        <end position="122"/>
    </location>
</feature>
<dbReference type="EMBL" id="ANJA01000630">
    <property type="protein sequence ID" value="ETO82834.1"/>
    <property type="molecule type" value="Genomic_DNA"/>
</dbReference>
<dbReference type="OrthoDB" id="8954335at2759"/>
<dbReference type="CDD" id="cd00882">
    <property type="entry name" value="Ras_like_GTPase"/>
    <property type="match status" value="1"/>
</dbReference>
<gene>
    <name evidence="3" type="ORF">F444_03075</name>
</gene>
<evidence type="ECO:0000313" key="4">
    <source>
        <dbReference type="Proteomes" id="UP000028582"/>
    </source>
</evidence>
<evidence type="ECO:0000313" key="3">
    <source>
        <dbReference type="EMBL" id="ETO82834.1"/>
    </source>
</evidence>
<dbReference type="Gene3D" id="3.40.50.300">
    <property type="entry name" value="P-loop containing nucleotide triphosphate hydrolases"/>
    <property type="match status" value="1"/>
</dbReference>
<keyword evidence="1" id="KW-0175">Coiled coil</keyword>
<dbReference type="InterPro" id="IPR006073">
    <property type="entry name" value="GTP-bd"/>
</dbReference>
<dbReference type="SUPFAM" id="SSF52540">
    <property type="entry name" value="P-loop containing nucleoside triphosphate hydrolases"/>
    <property type="match status" value="1"/>
</dbReference>
<dbReference type="GO" id="GO:0005525">
    <property type="term" value="F:GTP binding"/>
    <property type="evidence" value="ECO:0007669"/>
    <property type="project" value="InterPro"/>
</dbReference>
<reference evidence="3 4" key="1">
    <citation type="submission" date="2013-11" db="EMBL/GenBank/DDBJ databases">
        <title>The Genome Sequence of Phytophthora parasitica P1976.</title>
        <authorList>
            <consortium name="The Broad Institute Genomics Platform"/>
            <person name="Russ C."/>
            <person name="Tyler B."/>
            <person name="Panabieres F."/>
            <person name="Shan W."/>
            <person name="Tripathy S."/>
            <person name="Grunwald N."/>
            <person name="Machado M."/>
            <person name="Johnson C.S."/>
            <person name="Walker B."/>
            <person name="Young S."/>
            <person name="Zeng Q."/>
            <person name="Gargeya S."/>
            <person name="Fitzgerald M."/>
            <person name="Haas B."/>
            <person name="Abouelleil A."/>
            <person name="Allen A.W."/>
            <person name="Alvarado L."/>
            <person name="Arachchi H.M."/>
            <person name="Berlin A.M."/>
            <person name="Chapman S.B."/>
            <person name="Gainer-Dewar J."/>
            <person name="Goldberg J."/>
            <person name="Griggs A."/>
            <person name="Gujja S."/>
            <person name="Hansen M."/>
            <person name="Howarth C."/>
            <person name="Imamovic A."/>
            <person name="Ireland A."/>
            <person name="Larimer J."/>
            <person name="McCowan C."/>
            <person name="Murphy C."/>
            <person name="Pearson M."/>
            <person name="Poon T.W."/>
            <person name="Priest M."/>
            <person name="Roberts A."/>
            <person name="Saif S."/>
            <person name="Shea T."/>
            <person name="Sisk P."/>
            <person name="Sykes S."/>
            <person name="Wortman J."/>
            <person name="Nusbaum C."/>
            <person name="Birren B."/>
        </authorList>
    </citation>
    <scope>NUCLEOTIDE SEQUENCE [LARGE SCALE GENOMIC DNA]</scope>
    <source>
        <strain evidence="3 4">P1976</strain>
    </source>
</reference>
<accession>A0A081AVC3</accession>
<sequence>MSKTNYLFLGNPGTGKSTLINCLVGEVVFQSGISYGGGLTSFFQKHEFNGNMYMDTPGLADRKLMESAAAAITEALRQSGEYKLFFMVRLENGRVVADDLSTIETVVSSIDMKDIPFTVIINNVKKRQFKAMMEKGDAFWEVVTLINAGKFETPELLFIQTQDDLDEQDDAITTLPGYVTKFIQDEAPTVVINPEDVSDISPQDFIRQLVAIRAELQQLQEDNNALRRRLEELQGKPGFFRDVGKGIDKAIASTGSFFSKPFRGLRCSNEDRG</sequence>
<comment type="caution">
    <text evidence="3">The sequence shown here is derived from an EMBL/GenBank/DDBJ whole genome shotgun (WGS) entry which is preliminary data.</text>
</comment>
<feature type="coiled-coil region" evidence="1">
    <location>
        <begin position="209"/>
        <end position="236"/>
    </location>
</feature>
<organism evidence="3 4">
    <name type="scientific">Phytophthora nicotianae P1976</name>
    <dbReference type="NCBI Taxonomy" id="1317066"/>
    <lineage>
        <taxon>Eukaryota</taxon>
        <taxon>Sar</taxon>
        <taxon>Stramenopiles</taxon>
        <taxon>Oomycota</taxon>
        <taxon>Peronosporomycetes</taxon>
        <taxon>Peronosporales</taxon>
        <taxon>Peronosporaceae</taxon>
        <taxon>Phytophthora</taxon>
    </lineage>
</organism>
<protein>
    <recommendedName>
        <fullName evidence="2">G domain-containing protein</fullName>
    </recommendedName>
</protein>